<dbReference type="EMBL" id="CAJNNW010037511">
    <property type="protein sequence ID" value="CAE8742520.1"/>
    <property type="molecule type" value="Genomic_DNA"/>
</dbReference>
<protein>
    <recommendedName>
        <fullName evidence="4">Glutathione gamma-glutamylcysteinyltransferase</fullName>
    </recommendedName>
</protein>
<feature type="chain" id="PRO_5032869549" description="Glutathione gamma-glutamylcysteinyltransferase" evidence="1">
    <location>
        <begin position="21"/>
        <end position="401"/>
    </location>
</feature>
<dbReference type="AlphaFoldDB" id="A0A813LZL4"/>
<gene>
    <name evidence="2" type="ORF">PGLA2088_LOCUS51006</name>
</gene>
<evidence type="ECO:0000313" key="3">
    <source>
        <dbReference type="Proteomes" id="UP000626109"/>
    </source>
</evidence>
<dbReference type="Proteomes" id="UP000626109">
    <property type="component" value="Unassembled WGS sequence"/>
</dbReference>
<reference evidence="2" key="1">
    <citation type="submission" date="2021-02" db="EMBL/GenBank/DDBJ databases">
        <authorList>
            <person name="Dougan E. K."/>
            <person name="Rhodes N."/>
            <person name="Thang M."/>
            <person name="Chan C."/>
        </authorList>
    </citation>
    <scope>NUCLEOTIDE SEQUENCE</scope>
</reference>
<accession>A0A813LZL4</accession>
<organism evidence="2 3">
    <name type="scientific">Polarella glacialis</name>
    <name type="common">Dinoflagellate</name>
    <dbReference type="NCBI Taxonomy" id="89957"/>
    <lineage>
        <taxon>Eukaryota</taxon>
        <taxon>Sar</taxon>
        <taxon>Alveolata</taxon>
        <taxon>Dinophyceae</taxon>
        <taxon>Suessiales</taxon>
        <taxon>Suessiaceae</taxon>
        <taxon>Polarella</taxon>
    </lineage>
</organism>
<evidence type="ECO:0008006" key="4">
    <source>
        <dbReference type="Google" id="ProtNLM"/>
    </source>
</evidence>
<proteinExistence type="predicted"/>
<evidence type="ECO:0000256" key="1">
    <source>
        <dbReference type="SAM" id="SignalP"/>
    </source>
</evidence>
<evidence type="ECO:0000313" key="2">
    <source>
        <dbReference type="EMBL" id="CAE8742520.1"/>
    </source>
</evidence>
<name>A0A813LZL4_POLGL</name>
<comment type="caution">
    <text evidence="2">The sequence shown here is derived from an EMBL/GenBank/DDBJ whole genome shotgun (WGS) entry which is preliminary data.</text>
</comment>
<sequence>MGGALYLSAIAAAVFCSARALSPSAFTASTRSRSVASQVSDSSIRAASGATSSRHPLHLAALGSASASSSLEDFVAAFRRTESDGDVPGNSRTLRQLVELFEGHLAVQEGAARGGMLPPSVISALRSIVAQPFRDSSLLLYCFLFALLPAAVRSGVSFRDGGQTFKAESKDSQGWSVRRQAAGRVQVYRAQKPLFRIHKPSAGAAKRGTYQVQLGRTWLLREVEALGQEWLCKHRIFTYGEVRSELQDMILQSQKEGHARGVVVMTDQPFAATEFGHFSLLVWLAAHEGGSPTLLLLDSNLQTEPNLFSPERPAAGPPTNRQPRQFADFMPDAAWHYNAVDVRLATSYSAIAYMLCGTTLCCYCCCCGCCGCCCCGCCCGCCCCCCVYTSFRGQLLCCCCC</sequence>
<keyword evidence="1" id="KW-0732">Signal</keyword>
<feature type="signal peptide" evidence="1">
    <location>
        <begin position="1"/>
        <end position="20"/>
    </location>
</feature>